<gene>
    <name evidence="2" type="ORF">BZL30_4358</name>
</gene>
<protein>
    <submittedName>
        <fullName evidence="2">Alpha/beta hydrolase family protein</fullName>
    </submittedName>
</protein>
<dbReference type="InterPro" id="IPR050228">
    <property type="entry name" value="Carboxylesterase_BioH"/>
</dbReference>
<dbReference type="AlphaFoldDB" id="A0A1V3X550"/>
<dbReference type="PANTHER" id="PTHR43194">
    <property type="entry name" value="HYDROLASE ALPHA/BETA FOLD FAMILY"/>
    <property type="match status" value="1"/>
</dbReference>
<sequence length="308" mass="33552">MVLALSSRSGLTAGFRLTTVVTAEQGPIVRRDIQWTTSGLRLRRRASRAGDLNWLFLPGGPGIGSESLHELVDTVDVPGCSWMVDLPGDGSNVNAPGAPADPYDLWPQVLLEAAHAVAHPVFVGHSTGGEYLLSVPALDGCLAGLALVSTAPDASWIPVFEHMTRNNRLPGVEYATTRYLSDPTDDHLRRVAVESAPWNFAAHTVARGTEILARLPYNARAAQWSEANFDRGYRSAWWPSTLPTLIVSGSADRIVTQTLWHDKRFHTPNTTWRVIAGAGHFPWIEQPAAVHDAFAALVGQIDNRRTTD</sequence>
<evidence type="ECO:0000313" key="3">
    <source>
        <dbReference type="Proteomes" id="UP000189229"/>
    </source>
</evidence>
<dbReference type="InterPro" id="IPR029058">
    <property type="entry name" value="AB_hydrolase_fold"/>
</dbReference>
<dbReference type="Pfam" id="PF12697">
    <property type="entry name" value="Abhydrolase_6"/>
    <property type="match status" value="1"/>
</dbReference>
<keyword evidence="2" id="KW-0378">Hydrolase</keyword>
<accession>A0A1V3X550</accession>
<dbReference type="EMBL" id="MVBM01000004">
    <property type="protein sequence ID" value="OOK74187.1"/>
    <property type="molecule type" value="Genomic_DNA"/>
</dbReference>
<dbReference type="Proteomes" id="UP000189229">
    <property type="component" value="Unassembled WGS sequence"/>
</dbReference>
<dbReference type="PANTHER" id="PTHR43194:SF2">
    <property type="entry name" value="PEROXISOMAL MEMBRANE PROTEIN LPX1"/>
    <property type="match status" value="1"/>
</dbReference>
<comment type="caution">
    <text evidence="2">The sequence shown here is derived from an EMBL/GenBank/DDBJ whole genome shotgun (WGS) entry which is preliminary data.</text>
</comment>
<proteinExistence type="predicted"/>
<reference evidence="2 3" key="1">
    <citation type="submission" date="2017-02" db="EMBL/GenBank/DDBJ databases">
        <title>Complete genome sequences of Mycobacterium kansasii strains isolated from rhesus macaques.</title>
        <authorList>
            <person name="Panda A."/>
            <person name="Nagaraj S."/>
            <person name="Zhao X."/>
            <person name="Tettelin H."/>
            <person name="Detolla L.J."/>
        </authorList>
    </citation>
    <scope>NUCLEOTIDE SEQUENCE [LARGE SCALE GENOMIC DNA]</scope>
    <source>
        <strain evidence="2 3">11-3813</strain>
    </source>
</reference>
<feature type="domain" description="AB hydrolase-1" evidence="1">
    <location>
        <begin position="55"/>
        <end position="293"/>
    </location>
</feature>
<evidence type="ECO:0000313" key="2">
    <source>
        <dbReference type="EMBL" id="OOK74187.1"/>
    </source>
</evidence>
<dbReference type="InterPro" id="IPR000073">
    <property type="entry name" value="AB_hydrolase_1"/>
</dbReference>
<dbReference type="GO" id="GO:0016787">
    <property type="term" value="F:hydrolase activity"/>
    <property type="evidence" value="ECO:0007669"/>
    <property type="project" value="UniProtKB-KW"/>
</dbReference>
<organism evidence="2 3">
    <name type="scientific">Mycobacterium kansasii</name>
    <dbReference type="NCBI Taxonomy" id="1768"/>
    <lineage>
        <taxon>Bacteria</taxon>
        <taxon>Bacillati</taxon>
        <taxon>Actinomycetota</taxon>
        <taxon>Actinomycetes</taxon>
        <taxon>Mycobacteriales</taxon>
        <taxon>Mycobacteriaceae</taxon>
        <taxon>Mycobacterium</taxon>
    </lineage>
</organism>
<dbReference type="SUPFAM" id="SSF53474">
    <property type="entry name" value="alpha/beta-Hydrolases"/>
    <property type="match status" value="1"/>
</dbReference>
<name>A0A1V3X550_MYCKA</name>
<dbReference type="Gene3D" id="3.40.50.1820">
    <property type="entry name" value="alpha/beta hydrolase"/>
    <property type="match status" value="1"/>
</dbReference>
<evidence type="ECO:0000259" key="1">
    <source>
        <dbReference type="Pfam" id="PF12697"/>
    </source>
</evidence>